<organism evidence="2 3">
    <name type="scientific">Alligator mississippiensis</name>
    <name type="common">American alligator</name>
    <dbReference type="NCBI Taxonomy" id="8496"/>
    <lineage>
        <taxon>Eukaryota</taxon>
        <taxon>Metazoa</taxon>
        <taxon>Chordata</taxon>
        <taxon>Craniata</taxon>
        <taxon>Vertebrata</taxon>
        <taxon>Euteleostomi</taxon>
        <taxon>Archelosauria</taxon>
        <taxon>Archosauria</taxon>
        <taxon>Crocodylia</taxon>
        <taxon>Alligatoridae</taxon>
        <taxon>Alligatorinae</taxon>
        <taxon>Alligator</taxon>
    </lineage>
</organism>
<dbReference type="AlphaFoldDB" id="A0A151N652"/>
<dbReference type="GO" id="GO:0005615">
    <property type="term" value="C:extracellular space"/>
    <property type="evidence" value="ECO:0007669"/>
    <property type="project" value="TreeGrafter"/>
</dbReference>
<evidence type="ECO:0000313" key="2">
    <source>
        <dbReference type="EMBL" id="KYO32292.1"/>
    </source>
</evidence>
<comment type="caution">
    <text evidence="2">The sequence shown here is derived from an EMBL/GenBank/DDBJ whole genome shotgun (WGS) entry which is preliminary data.</text>
</comment>
<keyword evidence="1" id="KW-0175">Coiled coil</keyword>
<reference evidence="2 3" key="1">
    <citation type="journal article" date="2012" name="Genome Biol.">
        <title>Sequencing three crocodilian genomes to illuminate the evolution of archosaurs and amniotes.</title>
        <authorList>
            <person name="St John J.A."/>
            <person name="Braun E.L."/>
            <person name="Isberg S.R."/>
            <person name="Miles L.G."/>
            <person name="Chong A.Y."/>
            <person name="Gongora J."/>
            <person name="Dalzell P."/>
            <person name="Moran C."/>
            <person name="Bed'hom B."/>
            <person name="Abzhanov A."/>
            <person name="Burgess S.C."/>
            <person name="Cooksey A.M."/>
            <person name="Castoe T.A."/>
            <person name="Crawford N.G."/>
            <person name="Densmore L.D."/>
            <person name="Drew J.C."/>
            <person name="Edwards S.V."/>
            <person name="Faircloth B.C."/>
            <person name="Fujita M.K."/>
            <person name="Greenwold M.J."/>
            <person name="Hoffmann F.G."/>
            <person name="Howard J.M."/>
            <person name="Iguchi T."/>
            <person name="Janes D.E."/>
            <person name="Khan S.Y."/>
            <person name="Kohno S."/>
            <person name="de Koning A.J."/>
            <person name="Lance S.L."/>
            <person name="McCarthy F.M."/>
            <person name="McCormack J.E."/>
            <person name="Merchant M.E."/>
            <person name="Peterson D.G."/>
            <person name="Pollock D.D."/>
            <person name="Pourmand N."/>
            <person name="Raney B.J."/>
            <person name="Roessler K.A."/>
            <person name="Sanford J.R."/>
            <person name="Sawyer R.H."/>
            <person name="Schmidt C.J."/>
            <person name="Triplett E.W."/>
            <person name="Tuberville T.D."/>
            <person name="Venegas-Anaya M."/>
            <person name="Howard J.T."/>
            <person name="Jarvis E.D."/>
            <person name="Guillette L.J.Jr."/>
            <person name="Glenn T.C."/>
            <person name="Green R.E."/>
            <person name="Ray D.A."/>
        </authorList>
    </citation>
    <scope>NUCLEOTIDE SEQUENCE [LARGE SCALE GENOMIC DNA]</scope>
    <source>
        <strain evidence="2">KSC_2009_1</strain>
    </source>
</reference>
<evidence type="ECO:0000256" key="1">
    <source>
        <dbReference type="ARBA" id="ARBA00023054"/>
    </source>
</evidence>
<dbReference type="EMBL" id="AKHW03003969">
    <property type="protein sequence ID" value="KYO32292.1"/>
    <property type="molecule type" value="Genomic_DNA"/>
</dbReference>
<name>A0A151N652_ALLMI</name>
<accession>A0A151N652</accession>
<protein>
    <submittedName>
        <fullName evidence="2">Uncharacterized protein</fullName>
    </submittedName>
</protein>
<gene>
    <name evidence="2" type="ORF">Y1Q_0008563</name>
</gene>
<keyword evidence="3" id="KW-1185">Reference proteome</keyword>
<evidence type="ECO:0000313" key="3">
    <source>
        <dbReference type="Proteomes" id="UP000050525"/>
    </source>
</evidence>
<sequence length="112" mass="13355">MEKEFLCRISDLQDELRHRDHHISELDKEILNLHENISALTKELEFKGKEVLRIRSESNQQIRMHEQDLSKKHEKELDVLTADYIREKQSMLADFNKTQELLKEINSALQIS</sequence>
<dbReference type="PANTHER" id="PTHR18870">
    <property type="entry name" value="PROTEIN TAG-278-RELATED"/>
    <property type="match status" value="1"/>
</dbReference>
<dbReference type="Proteomes" id="UP000050525">
    <property type="component" value="Unassembled WGS sequence"/>
</dbReference>
<proteinExistence type="predicted"/>
<dbReference type="PANTHER" id="PTHR18870:SF7">
    <property type="entry name" value="PROTEIN FAM184A"/>
    <property type="match status" value="1"/>
</dbReference>